<dbReference type="Gene3D" id="1.10.238.10">
    <property type="entry name" value="EF-hand"/>
    <property type="match status" value="1"/>
</dbReference>
<dbReference type="InterPro" id="IPR011992">
    <property type="entry name" value="EF-hand-dom_pair"/>
</dbReference>
<protein>
    <submittedName>
        <fullName evidence="4">EF-hand domain-containing protein</fullName>
    </submittedName>
</protein>
<feature type="signal peptide" evidence="2">
    <location>
        <begin position="1"/>
        <end position="25"/>
    </location>
</feature>
<evidence type="ECO:0000259" key="3">
    <source>
        <dbReference type="PROSITE" id="PS50222"/>
    </source>
</evidence>
<feature type="compositionally biased region" description="Acidic residues" evidence="1">
    <location>
        <begin position="70"/>
        <end position="80"/>
    </location>
</feature>
<evidence type="ECO:0000313" key="5">
    <source>
        <dbReference type="Proteomes" id="UP000292372"/>
    </source>
</evidence>
<name>A0A4Q9FMH7_9FLAO</name>
<accession>A0A4Q9FMH7</accession>
<dbReference type="RefSeq" id="WP_130936912.1">
    <property type="nucleotide sequence ID" value="NZ_BMEE01000004.1"/>
</dbReference>
<comment type="caution">
    <text evidence="4">The sequence shown here is derived from an EMBL/GenBank/DDBJ whole genome shotgun (WGS) entry which is preliminary data.</text>
</comment>
<dbReference type="Pfam" id="PF13202">
    <property type="entry name" value="EF-hand_5"/>
    <property type="match status" value="2"/>
</dbReference>
<dbReference type="SUPFAM" id="SSF47473">
    <property type="entry name" value="EF-hand"/>
    <property type="match status" value="1"/>
</dbReference>
<evidence type="ECO:0000313" key="4">
    <source>
        <dbReference type="EMBL" id="TBN15427.1"/>
    </source>
</evidence>
<dbReference type="EMBL" id="SIRS01000004">
    <property type="protein sequence ID" value="TBN15427.1"/>
    <property type="molecule type" value="Genomic_DNA"/>
</dbReference>
<proteinExistence type="predicted"/>
<gene>
    <name evidence="4" type="ORF">EYD46_09820</name>
</gene>
<dbReference type="InterPro" id="IPR018247">
    <property type="entry name" value="EF_Hand_1_Ca_BS"/>
</dbReference>
<keyword evidence="5" id="KW-1185">Reference proteome</keyword>
<organism evidence="4 5">
    <name type="scientific">Hyunsoonleella pacifica</name>
    <dbReference type="NCBI Taxonomy" id="1080224"/>
    <lineage>
        <taxon>Bacteria</taxon>
        <taxon>Pseudomonadati</taxon>
        <taxon>Bacteroidota</taxon>
        <taxon>Flavobacteriia</taxon>
        <taxon>Flavobacteriales</taxon>
        <taxon>Flavobacteriaceae</taxon>
    </lineage>
</organism>
<dbReference type="PROSITE" id="PS50222">
    <property type="entry name" value="EF_HAND_2"/>
    <property type="match status" value="1"/>
</dbReference>
<dbReference type="GO" id="GO:0005509">
    <property type="term" value="F:calcium ion binding"/>
    <property type="evidence" value="ECO:0007669"/>
    <property type="project" value="InterPro"/>
</dbReference>
<dbReference type="OrthoDB" id="1145220at2"/>
<dbReference type="InterPro" id="IPR002048">
    <property type="entry name" value="EF_hand_dom"/>
</dbReference>
<feature type="region of interest" description="Disordered" evidence="1">
    <location>
        <begin position="24"/>
        <end position="99"/>
    </location>
</feature>
<evidence type="ECO:0000256" key="1">
    <source>
        <dbReference type="SAM" id="MobiDB-lite"/>
    </source>
</evidence>
<feature type="domain" description="EF-hand" evidence="3">
    <location>
        <begin position="58"/>
        <end position="93"/>
    </location>
</feature>
<sequence>MKRDKFRMALLIVAIALFMTNNAFGQSDDKQKRREPPTFKQLLEKMDANEDGKLSKKEIKGPLKEHFDEVDANEDGFITEEELKKAPKPKRRKDGKERD</sequence>
<feature type="chain" id="PRO_5020865617" evidence="2">
    <location>
        <begin position="26"/>
        <end position="99"/>
    </location>
</feature>
<keyword evidence="2" id="KW-0732">Signal</keyword>
<reference evidence="4 5" key="1">
    <citation type="journal article" date="2015" name="Int. J. Syst. Evol. Microbiol.">
        <title>Hyunsoonleella pacifica sp. nov., isolated from seawater of South Pacific Gyre.</title>
        <authorList>
            <person name="Gao X."/>
            <person name="Zhang Z."/>
            <person name="Dai X."/>
            <person name="Zhang X.H."/>
        </authorList>
    </citation>
    <scope>NUCLEOTIDE SEQUENCE [LARGE SCALE GENOMIC DNA]</scope>
    <source>
        <strain evidence="4 5">SW033</strain>
    </source>
</reference>
<dbReference type="PROSITE" id="PS00018">
    <property type="entry name" value="EF_HAND_1"/>
    <property type="match status" value="1"/>
</dbReference>
<feature type="compositionally biased region" description="Basic and acidic residues" evidence="1">
    <location>
        <begin position="27"/>
        <end position="69"/>
    </location>
</feature>
<evidence type="ECO:0000256" key="2">
    <source>
        <dbReference type="SAM" id="SignalP"/>
    </source>
</evidence>
<dbReference type="AlphaFoldDB" id="A0A4Q9FMH7"/>
<dbReference type="Proteomes" id="UP000292372">
    <property type="component" value="Unassembled WGS sequence"/>
</dbReference>